<dbReference type="SUPFAM" id="SSF53335">
    <property type="entry name" value="S-adenosyl-L-methionine-dependent methyltransferases"/>
    <property type="match status" value="1"/>
</dbReference>
<evidence type="ECO:0000259" key="1">
    <source>
        <dbReference type="Pfam" id="PF13649"/>
    </source>
</evidence>
<dbReference type="PANTHER" id="PTHR43712">
    <property type="entry name" value="PUTATIVE (AFU_ORTHOLOGUE AFUA_4G14580)-RELATED"/>
    <property type="match status" value="1"/>
</dbReference>
<dbReference type="Proteomes" id="UP001519332">
    <property type="component" value="Unassembled WGS sequence"/>
</dbReference>
<sequence length="339" mass="36843">MSTQSTLVAVPGARTAAGIFNSVVAGFAVATAWEIGVLDELNDVGRLNVAAFSASHDLHLASVRSVFAALASAGVVVRAGDTVSIGPQFADVYQNKAFFHWLTIGSGELFAAMPRIVRNQNRSGEFHHRDAAAIAFACREINARSFDPVFWQAMGSLDFPLTTVADLGCGSGGRLAQIADRFPGVQGIGIDISADALHAAETFVDEAGFGGRLRFIEGDVLALQPDERFADVELLTCFMMGHDFWPREQCVATLRRLRQVFPNARRLLLGDTARTQGIPDEDKPVFTLAFETAHDLMGVYLPTLAEWQGVFEESGWRCVNVREVHTPADSVLYELEALR</sequence>
<dbReference type="InterPro" id="IPR036388">
    <property type="entry name" value="WH-like_DNA-bd_sf"/>
</dbReference>
<comment type="caution">
    <text evidence="2">The sequence shown here is derived from an EMBL/GenBank/DDBJ whole genome shotgun (WGS) entry which is preliminary data.</text>
</comment>
<dbReference type="EMBL" id="JAGINW010000001">
    <property type="protein sequence ID" value="MBP2329059.1"/>
    <property type="molecule type" value="Genomic_DNA"/>
</dbReference>
<dbReference type="RefSeq" id="WP_307855573.1">
    <property type="nucleotide sequence ID" value="NZ_JAGINW010000001.1"/>
</dbReference>
<dbReference type="Gene3D" id="3.40.50.150">
    <property type="entry name" value="Vaccinia Virus protein VP39"/>
    <property type="match status" value="1"/>
</dbReference>
<evidence type="ECO:0000313" key="2">
    <source>
        <dbReference type="EMBL" id="MBP2329059.1"/>
    </source>
</evidence>
<gene>
    <name evidence="2" type="ORF">JOF56_009444</name>
</gene>
<dbReference type="InterPro" id="IPR029063">
    <property type="entry name" value="SAM-dependent_MTases_sf"/>
</dbReference>
<evidence type="ECO:0000313" key="3">
    <source>
        <dbReference type="Proteomes" id="UP001519332"/>
    </source>
</evidence>
<name>A0ABS4TXE3_9PSEU</name>
<dbReference type="CDD" id="cd02440">
    <property type="entry name" value="AdoMet_MTases"/>
    <property type="match status" value="1"/>
</dbReference>
<dbReference type="Pfam" id="PF13649">
    <property type="entry name" value="Methyltransf_25"/>
    <property type="match status" value="1"/>
</dbReference>
<accession>A0ABS4TXE3</accession>
<keyword evidence="3" id="KW-1185">Reference proteome</keyword>
<proteinExistence type="predicted"/>
<dbReference type="PANTHER" id="PTHR43712:SF2">
    <property type="entry name" value="O-METHYLTRANSFERASE CICE"/>
    <property type="match status" value="1"/>
</dbReference>
<reference evidence="2 3" key="1">
    <citation type="submission" date="2021-03" db="EMBL/GenBank/DDBJ databases">
        <title>Sequencing the genomes of 1000 actinobacteria strains.</title>
        <authorList>
            <person name="Klenk H.-P."/>
        </authorList>
    </citation>
    <scope>NUCLEOTIDE SEQUENCE [LARGE SCALE GENOMIC DNA]</scope>
    <source>
        <strain evidence="2 3">DSM 46670</strain>
    </source>
</reference>
<protein>
    <recommendedName>
        <fullName evidence="1">Methyltransferase domain-containing protein</fullName>
    </recommendedName>
</protein>
<dbReference type="InterPro" id="IPR041698">
    <property type="entry name" value="Methyltransf_25"/>
</dbReference>
<organism evidence="2 3">
    <name type="scientific">Kibdelosporangium banguiense</name>
    <dbReference type="NCBI Taxonomy" id="1365924"/>
    <lineage>
        <taxon>Bacteria</taxon>
        <taxon>Bacillati</taxon>
        <taxon>Actinomycetota</taxon>
        <taxon>Actinomycetes</taxon>
        <taxon>Pseudonocardiales</taxon>
        <taxon>Pseudonocardiaceae</taxon>
        <taxon>Kibdelosporangium</taxon>
    </lineage>
</organism>
<feature type="domain" description="Methyltransferase" evidence="1">
    <location>
        <begin position="164"/>
        <end position="260"/>
    </location>
</feature>
<dbReference type="Gene3D" id="1.10.10.10">
    <property type="entry name" value="Winged helix-like DNA-binding domain superfamily/Winged helix DNA-binding domain"/>
    <property type="match status" value="1"/>
</dbReference>